<comment type="caution">
    <text evidence="6">The sequence shown here is derived from an EMBL/GenBank/DDBJ whole genome shotgun (WGS) entry which is preliminary data.</text>
</comment>
<evidence type="ECO:0000256" key="2">
    <source>
        <dbReference type="ARBA" id="ARBA00022670"/>
    </source>
</evidence>
<dbReference type="InterPro" id="IPR044613">
    <property type="entry name" value="Nep1/2-like"/>
</dbReference>
<keyword evidence="2" id="KW-0645">Protease</keyword>
<evidence type="ECO:0000256" key="3">
    <source>
        <dbReference type="ARBA" id="ARBA00022801"/>
    </source>
</evidence>
<dbReference type="PROSITE" id="PS50600">
    <property type="entry name" value="ULP_PROTEASE"/>
    <property type="match status" value="1"/>
</dbReference>
<name>A0AAD5K8X9_9FUNG</name>
<reference evidence="6" key="1">
    <citation type="journal article" date="2022" name="IScience">
        <title>Evolution of zygomycete secretomes and the origins of terrestrial fungal ecologies.</title>
        <authorList>
            <person name="Chang Y."/>
            <person name="Wang Y."/>
            <person name="Mondo S."/>
            <person name="Ahrendt S."/>
            <person name="Andreopoulos W."/>
            <person name="Barry K."/>
            <person name="Beard J."/>
            <person name="Benny G.L."/>
            <person name="Blankenship S."/>
            <person name="Bonito G."/>
            <person name="Cuomo C."/>
            <person name="Desiro A."/>
            <person name="Gervers K.A."/>
            <person name="Hundley H."/>
            <person name="Kuo A."/>
            <person name="LaButti K."/>
            <person name="Lang B.F."/>
            <person name="Lipzen A."/>
            <person name="O'Donnell K."/>
            <person name="Pangilinan J."/>
            <person name="Reynolds N."/>
            <person name="Sandor L."/>
            <person name="Smith M.E."/>
            <person name="Tsang A."/>
            <person name="Grigoriev I.V."/>
            <person name="Stajich J.E."/>
            <person name="Spatafora J.W."/>
        </authorList>
    </citation>
    <scope>NUCLEOTIDE SEQUENCE</scope>
    <source>
        <strain evidence="6">RSA 2281</strain>
    </source>
</reference>
<dbReference type="EMBL" id="JAIXMP010000004">
    <property type="protein sequence ID" value="KAI9274787.1"/>
    <property type="molecule type" value="Genomic_DNA"/>
</dbReference>
<dbReference type="InterPro" id="IPR003653">
    <property type="entry name" value="Peptidase_C48_C"/>
</dbReference>
<evidence type="ECO:0000259" key="5">
    <source>
        <dbReference type="PROSITE" id="PS50600"/>
    </source>
</evidence>
<evidence type="ECO:0000256" key="1">
    <source>
        <dbReference type="ARBA" id="ARBA00005234"/>
    </source>
</evidence>
<keyword evidence="4" id="KW-0788">Thiol protease</keyword>
<accession>A0AAD5K8X9</accession>
<protein>
    <recommendedName>
        <fullName evidence="5">Ubiquitin-like protease family profile domain-containing protein</fullName>
    </recommendedName>
</protein>
<dbReference type="GO" id="GO:0008234">
    <property type="term" value="F:cysteine-type peptidase activity"/>
    <property type="evidence" value="ECO:0007669"/>
    <property type="project" value="UniProtKB-KW"/>
</dbReference>
<sequence length="187" mass="21776">MSTMSLNALAVAWDIRSNIPNELRSSNVIFFPVNNSHPGGGTHWSLLVFLRSANSFFYYDSSPWMNENIAKKIMKRITPFLGIPPRTRKVQMIRMNGPIQKNGYSCGVFVIISTSLLIDRFRKGFDMVADTMHVEKSFTMYFLVYFYAPMDQIIVKITRVERLVLIVDMYHLHHFEVIDIDCRHVEF</sequence>
<organism evidence="6 7">
    <name type="scientific">Phascolomyces articulosus</name>
    <dbReference type="NCBI Taxonomy" id="60185"/>
    <lineage>
        <taxon>Eukaryota</taxon>
        <taxon>Fungi</taxon>
        <taxon>Fungi incertae sedis</taxon>
        <taxon>Mucoromycota</taxon>
        <taxon>Mucoromycotina</taxon>
        <taxon>Mucoromycetes</taxon>
        <taxon>Mucorales</taxon>
        <taxon>Lichtheimiaceae</taxon>
        <taxon>Phascolomyces</taxon>
    </lineage>
</organism>
<evidence type="ECO:0000256" key="4">
    <source>
        <dbReference type="ARBA" id="ARBA00022807"/>
    </source>
</evidence>
<dbReference type="PANTHER" id="PTHR46468">
    <property type="entry name" value="SENTRIN-SPECIFIC PROTEASE 8"/>
    <property type="match status" value="1"/>
</dbReference>
<reference evidence="6" key="2">
    <citation type="submission" date="2023-02" db="EMBL/GenBank/DDBJ databases">
        <authorList>
            <consortium name="DOE Joint Genome Institute"/>
            <person name="Mondo S.J."/>
            <person name="Chang Y."/>
            <person name="Wang Y."/>
            <person name="Ahrendt S."/>
            <person name="Andreopoulos W."/>
            <person name="Barry K."/>
            <person name="Beard J."/>
            <person name="Benny G.L."/>
            <person name="Blankenship S."/>
            <person name="Bonito G."/>
            <person name="Cuomo C."/>
            <person name="Desiro A."/>
            <person name="Gervers K.A."/>
            <person name="Hundley H."/>
            <person name="Kuo A."/>
            <person name="LaButti K."/>
            <person name="Lang B.F."/>
            <person name="Lipzen A."/>
            <person name="O'Donnell K."/>
            <person name="Pangilinan J."/>
            <person name="Reynolds N."/>
            <person name="Sandor L."/>
            <person name="Smith M.W."/>
            <person name="Tsang A."/>
            <person name="Grigoriev I.V."/>
            <person name="Stajich J.E."/>
            <person name="Spatafora J.W."/>
        </authorList>
    </citation>
    <scope>NUCLEOTIDE SEQUENCE</scope>
    <source>
        <strain evidence="6">RSA 2281</strain>
    </source>
</reference>
<feature type="domain" description="Ubiquitin-like protease family profile" evidence="5">
    <location>
        <begin position="1"/>
        <end position="117"/>
    </location>
</feature>
<dbReference type="GO" id="GO:0000338">
    <property type="term" value="P:protein deneddylation"/>
    <property type="evidence" value="ECO:0007669"/>
    <property type="project" value="TreeGrafter"/>
</dbReference>
<dbReference type="PANTHER" id="PTHR46468:SF1">
    <property type="entry name" value="SENTRIN-SPECIFIC PROTEASE 8"/>
    <property type="match status" value="1"/>
</dbReference>
<evidence type="ECO:0000313" key="7">
    <source>
        <dbReference type="Proteomes" id="UP001209540"/>
    </source>
</evidence>
<dbReference type="Gene3D" id="3.40.395.10">
    <property type="entry name" value="Adenoviral Proteinase, Chain A"/>
    <property type="match status" value="1"/>
</dbReference>
<comment type="similarity">
    <text evidence="1">Belongs to the peptidase C48 family.</text>
</comment>
<dbReference type="InterPro" id="IPR038765">
    <property type="entry name" value="Papain-like_cys_pep_sf"/>
</dbReference>
<keyword evidence="7" id="KW-1185">Reference proteome</keyword>
<keyword evidence="3" id="KW-0378">Hydrolase</keyword>
<evidence type="ECO:0000313" key="6">
    <source>
        <dbReference type="EMBL" id="KAI9274787.1"/>
    </source>
</evidence>
<dbReference type="GO" id="GO:0019784">
    <property type="term" value="F:deNEDDylase activity"/>
    <property type="evidence" value="ECO:0007669"/>
    <property type="project" value="InterPro"/>
</dbReference>
<dbReference type="SUPFAM" id="SSF54001">
    <property type="entry name" value="Cysteine proteinases"/>
    <property type="match status" value="1"/>
</dbReference>
<dbReference type="Pfam" id="PF02902">
    <property type="entry name" value="Peptidase_C48"/>
    <property type="match status" value="1"/>
</dbReference>
<dbReference type="AlphaFoldDB" id="A0AAD5K8X9"/>
<dbReference type="GO" id="GO:0006508">
    <property type="term" value="P:proteolysis"/>
    <property type="evidence" value="ECO:0007669"/>
    <property type="project" value="UniProtKB-KW"/>
</dbReference>
<gene>
    <name evidence="6" type="ORF">BDA99DRAFT_533394</name>
</gene>
<proteinExistence type="inferred from homology"/>
<dbReference type="Proteomes" id="UP001209540">
    <property type="component" value="Unassembled WGS sequence"/>
</dbReference>